<evidence type="ECO:0000313" key="3">
    <source>
        <dbReference type="Proteomes" id="UP000828251"/>
    </source>
</evidence>
<accession>A0A9D3VG76</accession>
<reference evidence="2 3" key="1">
    <citation type="journal article" date="2021" name="Plant Biotechnol. J.">
        <title>Multi-omics assisted identification of the key and species-specific regulatory components of drought-tolerant mechanisms in Gossypium stocksii.</title>
        <authorList>
            <person name="Yu D."/>
            <person name="Ke L."/>
            <person name="Zhang D."/>
            <person name="Wu Y."/>
            <person name="Sun Y."/>
            <person name="Mei J."/>
            <person name="Sun J."/>
            <person name="Sun Y."/>
        </authorList>
    </citation>
    <scope>NUCLEOTIDE SEQUENCE [LARGE SCALE GENOMIC DNA]</scope>
    <source>
        <strain evidence="3">cv. E1</strain>
        <tissue evidence="2">Leaf</tissue>
    </source>
</reference>
<feature type="non-terminal residue" evidence="2">
    <location>
        <position position="1"/>
    </location>
</feature>
<keyword evidence="3" id="KW-1185">Reference proteome</keyword>
<name>A0A9D3VG76_9ROSI</name>
<dbReference type="EMBL" id="JAIQCV010000007">
    <property type="protein sequence ID" value="KAH1082571.1"/>
    <property type="molecule type" value="Genomic_DNA"/>
</dbReference>
<feature type="compositionally biased region" description="Basic and acidic residues" evidence="1">
    <location>
        <begin position="95"/>
        <end position="118"/>
    </location>
</feature>
<proteinExistence type="predicted"/>
<organism evidence="2 3">
    <name type="scientific">Gossypium stocksii</name>
    <dbReference type="NCBI Taxonomy" id="47602"/>
    <lineage>
        <taxon>Eukaryota</taxon>
        <taxon>Viridiplantae</taxon>
        <taxon>Streptophyta</taxon>
        <taxon>Embryophyta</taxon>
        <taxon>Tracheophyta</taxon>
        <taxon>Spermatophyta</taxon>
        <taxon>Magnoliopsida</taxon>
        <taxon>eudicotyledons</taxon>
        <taxon>Gunneridae</taxon>
        <taxon>Pentapetalae</taxon>
        <taxon>rosids</taxon>
        <taxon>malvids</taxon>
        <taxon>Malvales</taxon>
        <taxon>Malvaceae</taxon>
        <taxon>Malvoideae</taxon>
        <taxon>Gossypium</taxon>
    </lineage>
</organism>
<protein>
    <submittedName>
        <fullName evidence="2">Uncharacterized protein</fullName>
    </submittedName>
</protein>
<evidence type="ECO:0000256" key="1">
    <source>
        <dbReference type="SAM" id="MobiDB-lite"/>
    </source>
</evidence>
<evidence type="ECO:0000313" key="2">
    <source>
        <dbReference type="EMBL" id="KAH1082571.1"/>
    </source>
</evidence>
<gene>
    <name evidence="2" type="ORF">J1N35_022332</name>
</gene>
<feature type="region of interest" description="Disordered" evidence="1">
    <location>
        <begin position="75"/>
        <end position="118"/>
    </location>
</feature>
<dbReference type="Proteomes" id="UP000828251">
    <property type="component" value="Unassembled WGS sequence"/>
</dbReference>
<sequence>LCQRTNVLVYNNEETISNKAVITKSIVLRFLGDDMLRASGATSTSSTPPKSPHTFPNMLEQQVINTLKQLQHQLELLSDNDDEDDELVTTHKHTKEPTRDEEPTKFAHLDSKKDDDYR</sequence>
<comment type="caution">
    <text evidence="2">The sequence shown here is derived from an EMBL/GenBank/DDBJ whole genome shotgun (WGS) entry which is preliminary data.</text>
</comment>
<feature type="compositionally biased region" description="Acidic residues" evidence="1">
    <location>
        <begin position="78"/>
        <end position="87"/>
    </location>
</feature>
<dbReference type="AlphaFoldDB" id="A0A9D3VG76"/>